<dbReference type="InterPro" id="IPR002048">
    <property type="entry name" value="EF_hand_dom"/>
</dbReference>
<dbReference type="InterPro" id="IPR011992">
    <property type="entry name" value="EF-hand-dom_pair"/>
</dbReference>
<keyword evidence="1" id="KW-0106">Calcium</keyword>
<dbReference type="PROSITE" id="PS00018">
    <property type="entry name" value="EF_HAND_1"/>
    <property type="match status" value="2"/>
</dbReference>
<sequence>AERLAEIQRYWGSLGQAVSSLFQAITGGMDWRVAIEVFEGNSQEPYELLALVFSMYIAFATLVMLNLVTGVFVEGAQRIAREEKEQELIKSVQKLSMMTDTSGDGEISWDEFEANLATPEMEAYLKAFDMDPNQARDIFYVLDRNDSGTVSLEEFVGASIKLHAPARMADREILRNYIKDSFAELSVRLGRLEASLREPIRRMVQLDASG</sequence>
<dbReference type="AlphaFoldDB" id="A0AA36ICJ6"/>
<reference evidence="4" key="1">
    <citation type="submission" date="2023-08" db="EMBL/GenBank/DDBJ databases">
        <authorList>
            <person name="Chen Y."/>
            <person name="Shah S."/>
            <person name="Dougan E. K."/>
            <person name="Thang M."/>
            <person name="Chan C."/>
        </authorList>
    </citation>
    <scope>NUCLEOTIDE SEQUENCE</scope>
</reference>
<name>A0AA36ICJ6_9DINO</name>
<keyword evidence="2" id="KW-0472">Membrane</keyword>
<organism evidence="4 5">
    <name type="scientific">Effrenium voratum</name>
    <dbReference type="NCBI Taxonomy" id="2562239"/>
    <lineage>
        <taxon>Eukaryota</taxon>
        <taxon>Sar</taxon>
        <taxon>Alveolata</taxon>
        <taxon>Dinophyceae</taxon>
        <taxon>Suessiales</taxon>
        <taxon>Symbiodiniaceae</taxon>
        <taxon>Effrenium</taxon>
    </lineage>
</organism>
<dbReference type="Gene3D" id="1.10.287.70">
    <property type="match status" value="1"/>
</dbReference>
<dbReference type="GO" id="GO:0005509">
    <property type="term" value="F:calcium ion binding"/>
    <property type="evidence" value="ECO:0007669"/>
    <property type="project" value="InterPro"/>
</dbReference>
<gene>
    <name evidence="4" type="ORF">EVOR1521_LOCUS11190</name>
</gene>
<protein>
    <recommendedName>
        <fullName evidence="3">EF-hand domain-containing protein</fullName>
    </recommendedName>
</protein>
<dbReference type="PROSITE" id="PS50222">
    <property type="entry name" value="EF_HAND_2"/>
    <property type="match status" value="1"/>
</dbReference>
<accession>A0AA36ICJ6</accession>
<keyword evidence="2" id="KW-0812">Transmembrane</keyword>
<comment type="caution">
    <text evidence="4">The sequence shown here is derived from an EMBL/GenBank/DDBJ whole genome shotgun (WGS) entry which is preliminary data.</text>
</comment>
<dbReference type="EMBL" id="CAUJNA010001112">
    <property type="protein sequence ID" value="CAJ1384293.1"/>
    <property type="molecule type" value="Genomic_DNA"/>
</dbReference>
<feature type="domain" description="EF-hand" evidence="3">
    <location>
        <begin position="130"/>
        <end position="165"/>
    </location>
</feature>
<dbReference type="Gene3D" id="1.10.238.10">
    <property type="entry name" value="EF-hand"/>
    <property type="match status" value="1"/>
</dbReference>
<dbReference type="SUPFAM" id="SSF47473">
    <property type="entry name" value="EF-hand"/>
    <property type="match status" value="1"/>
</dbReference>
<evidence type="ECO:0000256" key="1">
    <source>
        <dbReference type="ARBA" id="ARBA00022837"/>
    </source>
</evidence>
<dbReference type="Pfam" id="PF13833">
    <property type="entry name" value="EF-hand_8"/>
    <property type="match status" value="1"/>
</dbReference>
<evidence type="ECO:0000256" key="2">
    <source>
        <dbReference type="SAM" id="Phobius"/>
    </source>
</evidence>
<evidence type="ECO:0000313" key="5">
    <source>
        <dbReference type="Proteomes" id="UP001178507"/>
    </source>
</evidence>
<dbReference type="Proteomes" id="UP001178507">
    <property type="component" value="Unassembled WGS sequence"/>
</dbReference>
<dbReference type="Pfam" id="PF13202">
    <property type="entry name" value="EF-hand_5"/>
    <property type="match status" value="1"/>
</dbReference>
<evidence type="ECO:0000313" key="4">
    <source>
        <dbReference type="EMBL" id="CAJ1384293.1"/>
    </source>
</evidence>
<feature type="transmembrane region" description="Helical" evidence="2">
    <location>
        <begin position="48"/>
        <end position="73"/>
    </location>
</feature>
<evidence type="ECO:0000259" key="3">
    <source>
        <dbReference type="PROSITE" id="PS50222"/>
    </source>
</evidence>
<keyword evidence="5" id="KW-1185">Reference proteome</keyword>
<proteinExistence type="predicted"/>
<feature type="non-terminal residue" evidence="4">
    <location>
        <position position="1"/>
    </location>
</feature>
<keyword evidence="2" id="KW-1133">Transmembrane helix</keyword>
<dbReference type="InterPro" id="IPR018247">
    <property type="entry name" value="EF_Hand_1_Ca_BS"/>
</dbReference>